<name>A0A0C1ZR77_9BACT</name>
<dbReference type="EMBL" id="JMCC02000094">
    <property type="protein sequence ID" value="KIG13513.1"/>
    <property type="molecule type" value="Genomic_DNA"/>
</dbReference>
<dbReference type="RefSeq" id="WP_052555638.1">
    <property type="nucleotide sequence ID" value="NZ_JMCC02000094.1"/>
</dbReference>
<dbReference type="AlphaFoldDB" id="A0A0C1ZR77"/>
<reference evidence="1 2" key="1">
    <citation type="submission" date="2014-12" db="EMBL/GenBank/DDBJ databases">
        <title>Genome assembly of Enhygromyxa salina DSM 15201.</title>
        <authorList>
            <person name="Sharma G."/>
            <person name="Subramanian S."/>
        </authorList>
    </citation>
    <scope>NUCLEOTIDE SEQUENCE [LARGE SCALE GENOMIC DNA]</scope>
    <source>
        <strain evidence="1 2">DSM 15201</strain>
    </source>
</reference>
<accession>A0A0C1ZR77</accession>
<evidence type="ECO:0000313" key="2">
    <source>
        <dbReference type="Proteomes" id="UP000031599"/>
    </source>
</evidence>
<organism evidence="1 2">
    <name type="scientific">Enhygromyxa salina</name>
    <dbReference type="NCBI Taxonomy" id="215803"/>
    <lineage>
        <taxon>Bacteria</taxon>
        <taxon>Pseudomonadati</taxon>
        <taxon>Myxococcota</taxon>
        <taxon>Polyangia</taxon>
        <taxon>Nannocystales</taxon>
        <taxon>Nannocystaceae</taxon>
        <taxon>Enhygromyxa</taxon>
    </lineage>
</organism>
<gene>
    <name evidence="1" type="ORF">DB30_08025</name>
</gene>
<dbReference type="Gene3D" id="2.60.120.430">
    <property type="entry name" value="Galactose-binding lectin"/>
    <property type="match status" value="1"/>
</dbReference>
<evidence type="ECO:0000313" key="1">
    <source>
        <dbReference type="EMBL" id="KIG13513.1"/>
    </source>
</evidence>
<proteinExistence type="predicted"/>
<dbReference type="PROSITE" id="PS51257">
    <property type="entry name" value="PROKAR_LIPOPROTEIN"/>
    <property type="match status" value="1"/>
</dbReference>
<evidence type="ECO:0008006" key="3">
    <source>
        <dbReference type="Google" id="ProtNLM"/>
    </source>
</evidence>
<sequence length="338" mass="35609">MHANPRRVLPPLVALLAACAHVDGGAHRGDVIVSMTRVSVAPKPDAGERWDAAAQQGDTGGCELLGALSSFVLPGSGAIAAGVCMLASSSDAGGDLKPEDPDLFVGFEIGKQTYYSPVIPNRHSHDRPFDLFIPGELLRNQDLHVTIYDSDGASRTQATVIADAMLDAAALRKGVELQDVRLEKLRLHARTPPGQPQTTTVKISASDGLARVDGLDLPAGMIVEVRASGRYQIGSWNDAKIGPTGYPGGGPRDYNLPGPDFRRAAHGAAVALLQLDSSAQAIVVGDCARFVTESGGRLLVGVNDNDHRNNRGSITFEVRVLAPDVQTWSGLTTLSCDP</sequence>
<protein>
    <recommendedName>
        <fullName evidence="3">Lipoprotein</fullName>
    </recommendedName>
</protein>
<comment type="caution">
    <text evidence="1">The sequence shown here is derived from an EMBL/GenBank/DDBJ whole genome shotgun (WGS) entry which is preliminary data.</text>
</comment>
<dbReference type="Proteomes" id="UP000031599">
    <property type="component" value="Unassembled WGS sequence"/>
</dbReference>